<accession>A0A0A9GUT6</accession>
<dbReference type="AlphaFoldDB" id="A0A0A9GUT6"/>
<proteinExistence type="predicted"/>
<evidence type="ECO:0000313" key="1">
    <source>
        <dbReference type="EMBL" id="JAE28770.1"/>
    </source>
</evidence>
<name>A0A0A9GUT6_ARUDO</name>
<reference evidence="1" key="2">
    <citation type="journal article" date="2015" name="Data Brief">
        <title>Shoot transcriptome of the giant reed, Arundo donax.</title>
        <authorList>
            <person name="Barrero R.A."/>
            <person name="Guerrero F.D."/>
            <person name="Moolhuijzen P."/>
            <person name="Goolsby J.A."/>
            <person name="Tidwell J."/>
            <person name="Bellgard S.E."/>
            <person name="Bellgard M.I."/>
        </authorList>
    </citation>
    <scope>NUCLEOTIDE SEQUENCE</scope>
    <source>
        <tissue evidence="1">Shoot tissue taken approximately 20 cm above the soil surface</tissue>
    </source>
</reference>
<protein>
    <submittedName>
        <fullName evidence="1">Uncharacterized protein</fullName>
    </submittedName>
</protein>
<organism evidence="1">
    <name type="scientific">Arundo donax</name>
    <name type="common">Giant reed</name>
    <name type="synonym">Donax arundinaceus</name>
    <dbReference type="NCBI Taxonomy" id="35708"/>
    <lineage>
        <taxon>Eukaryota</taxon>
        <taxon>Viridiplantae</taxon>
        <taxon>Streptophyta</taxon>
        <taxon>Embryophyta</taxon>
        <taxon>Tracheophyta</taxon>
        <taxon>Spermatophyta</taxon>
        <taxon>Magnoliopsida</taxon>
        <taxon>Liliopsida</taxon>
        <taxon>Poales</taxon>
        <taxon>Poaceae</taxon>
        <taxon>PACMAD clade</taxon>
        <taxon>Arundinoideae</taxon>
        <taxon>Arundineae</taxon>
        <taxon>Arundo</taxon>
    </lineage>
</organism>
<sequence length="42" mass="5243">MRMKKKVYISLFQLKRVWLRDSSFGHHINRRIKDFSLPLLKR</sequence>
<dbReference type="EMBL" id="GBRH01169126">
    <property type="protein sequence ID" value="JAE28770.1"/>
    <property type="molecule type" value="Transcribed_RNA"/>
</dbReference>
<reference evidence="1" key="1">
    <citation type="submission" date="2014-09" db="EMBL/GenBank/DDBJ databases">
        <authorList>
            <person name="Magalhaes I.L.F."/>
            <person name="Oliveira U."/>
            <person name="Santos F.R."/>
            <person name="Vidigal T.H.D.A."/>
            <person name="Brescovit A.D."/>
            <person name="Santos A.J."/>
        </authorList>
    </citation>
    <scope>NUCLEOTIDE SEQUENCE</scope>
    <source>
        <tissue evidence="1">Shoot tissue taken approximately 20 cm above the soil surface</tissue>
    </source>
</reference>